<dbReference type="InterPro" id="IPR016167">
    <property type="entry name" value="FAD-bd_PCMH_sub1"/>
</dbReference>
<evidence type="ECO:0000256" key="2">
    <source>
        <dbReference type="ARBA" id="ARBA00022630"/>
    </source>
</evidence>
<dbReference type="EMBL" id="KZ819284">
    <property type="protein sequence ID" value="PWO00889.1"/>
    <property type="molecule type" value="Genomic_DNA"/>
</dbReference>
<sequence length="505" mass="54744">MSALRLRSLTLSLAAVLVALLCATTLNARSSYEFRRADSATRQTCAALKKQLPFGRVTSQGLGPDYLLSVQIYYNQLQAKNFPACVVYPSSSSDVQTAIKAIKANNVQFAVKAGGHQFNNGWSSVDQGILIDFSRMTRKTYDAASQTGFYEPGNRWRDIYGYYAKWNVVPVGGRLGGVGTGLALGGGLSYLSAQYGLACDGFVQLDVVLADGSLVAARADNEYADLFKALKGGGNRFGVVTGYHVKLRPTGTFYSGVLIYEEKHFADVVKATVDFNENNQDPKAAIITTVDSIEVGGLLFGLGKLIILFNVYDGANPGSVFKAFEDIPHVADTRTPGSYFKAAQMLDVGTLSTGAYTSRVARYRPGSTKELDLLKNFQAWYAAHKGEYILATVDYQPVAQGTIAAGRAAGGNALDMKDGPHIWVNLLLAFDPNLPAAKQQALIESWKALEQSVPSDEDVVIFMNDAGDQPILQSYGTYPQLQATSRKYDPDQLFIKNQQGPQFSV</sequence>
<dbReference type="Gene3D" id="3.30.43.10">
    <property type="entry name" value="Uridine Diphospho-n-acetylenolpyruvylglucosamine Reductase, domain 2"/>
    <property type="match status" value="1"/>
</dbReference>
<keyword evidence="5" id="KW-0732">Signal</keyword>
<feature type="chain" id="PRO_5016366982" evidence="5">
    <location>
        <begin position="29"/>
        <end position="505"/>
    </location>
</feature>
<dbReference type="InterPro" id="IPR006094">
    <property type="entry name" value="Oxid_FAD_bind_N"/>
</dbReference>
<keyword evidence="8" id="KW-1185">Reference proteome</keyword>
<dbReference type="PROSITE" id="PS51387">
    <property type="entry name" value="FAD_PCMH"/>
    <property type="match status" value="1"/>
</dbReference>
<dbReference type="PANTHER" id="PTHR42973">
    <property type="entry name" value="BINDING OXIDOREDUCTASE, PUTATIVE (AFU_ORTHOLOGUE AFUA_1G17690)-RELATED"/>
    <property type="match status" value="1"/>
</dbReference>
<dbReference type="RefSeq" id="XP_025601167.1">
    <property type="nucleotide sequence ID" value="XM_025739022.1"/>
</dbReference>
<dbReference type="STRING" id="58919.A0A316ZIH9"/>
<dbReference type="GO" id="GO:0071949">
    <property type="term" value="F:FAD binding"/>
    <property type="evidence" value="ECO:0007669"/>
    <property type="project" value="InterPro"/>
</dbReference>
<dbReference type="OrthoDB" id="2151789at2759"/>
<evidence type="ECO:0000256" key="3">
    <source>
        <dbReference type="ARBA" id="ARBA00022827"/>
    </source>
</evidence>
<keyword evidence="3" id="KW-0274">FAD</keyword>
<keyword evidence="4" id="KW-0560">Oxidoreductase</keyword>
<organism evidence="7 8">
    <name type="scientific">Tilletiopsis washingtonensis</name>
    <dbReference type="NCBI Taxonomy" id="58919"/>
    <lineage>
        <taxon>Eukaryota</taxon>
        <taxon>Fungi</taxon>
        <taxon>Dikarya</taxon>
        <taxon>Basidiomycota</taxon>
        <taxon>Ustilaginomycotina</taxon>
        <taxon>Exobasidiomycetes</taxon>
        <taxon>Entylomatales</taxon>
        <taxon>Entylomatales incertae sedis</taxon>
        <taxon>Tilletiopsis</taxon>
    </lineage>
</organism>
<dbReference type="GeneID" id="37266568"/>
<comment type="similarity">
    <text evidence="1">Belongs to the oxygen-dependent FAD-linked oxidoreductase family.</text>
</comment>
<keyword evidence="2" id="KW-0285">Flavoprotein</keyword>
<gene>
    <name evidence="7" type="ORF">FA09DRAFT_117978</name>
</gene>
<protein>
    <submittedName>
        <fullName evidence="7">FAD-binding domain-containing protein</fullName>
    </submittedName>
</protein>
<name>A0A316ZIH9_9BASI</name>
<dbReference type="Gene3D" id="3.40.462.20">
    <property type="match status" value="1"/>
</dbReference>
<dbReference type="PANTHER" id="PTHR42973:SF22">
    <property type="entry name" value="FAD-BINDING PCMH-TYPE DOMAIN-CONTAINING PROTEIN-RELATED"/>
    <property type="match status" value="1"/>
</dbReference>
<dbReference type="AlphaFoldDB" id="A0A316ZIH9"/>
<evidence type="ECO:0000256" key="4">
    <source>
        <dbReference type="ARBA" id="ARBA00023002"/>
    </source>
</evidence>
<feature type="signal peptide" evidence="5">
    <location>
        <begin position="1"/>
        <end position="28"/>
    </location>
</feature>
<evidence type="ECO:0000256" key="1">
    <source>
        <dbReference type="ARBA" id="ARBA00005466"/>
    </source>
</evidence>
<dbReference type="SUPFAM" id="SSF56176">
    <property type="entry name" value="FAD-binding/transporter-associated domain-like"/>
    <property type="match status" value="1"/>
</dbReference>
<accession>A0A316ZIH9</accession>
<proteinExistence type="inferred from homology"/>
<dbReference type="Proteomes" id="UP000245946">
    <property type="component" value="Unassembled WGS sequence"/>
</dbReference>
<evidence type="ECO:0000313" key="8">
    <source>
        <dbReference type="Proteomes" id="UP000245946"/>
    </source>
</evidence>
<dbReference type="InterPro" id="IPR036318">
    <property type="entry name" value="FAD-bd_PCMH-like_sf"/>
</dbReference>
<dbReference type="InterPro" id="IPR050416">
    <property type="entry name" value="FAD-linked_Oxidoreductase"/>
</dbReference>
<dbReference type="GO" id="GO:0016491">
    <property type="term" value="F:oxidoreductase activity"/>
    <property type="evidence" value="ECO:0007669"/>
    <property type="project" value="UniProtKB-KW"/>
</dbReference>
<feature type="domain" description="FAD-binding PCMH-type" evidence="6">
    <location>
        <begin position="79"/>
        <end position="250"/>
    </location>
</feature>
<evidence type="ECO:0000259" key="6">
    <source>
        <dbReference type="PROSITE" id="PS51387"/>
    </source>
</evidence>
<evidence type="ECO:0000313" key="7">
    <source>
        <dbReference type="EMBL" id="PWO00889.1"/>
    </source>
</evidence>
<reference evidence="7 8" key="1">
    <citation type="journal article" date="2018" name="Mol. Biol. Evol.">
        <title>Broad Genomic Sampling Reveals a Smut Pathogenic Ancestry of the Fungal Clade Ustilaginomycotina.</title>
        <authorList>
            <person name="Kijpornyongpan T."/>
            <person name="Mondo S.J."/>
            <person name="Barry K."/>
            <person name="Sandor L."/>
            <person name="Lee J."/>
            <person name="Lipzen A."/>
            <person name="Pangilinan J."/>
            <person name="LaButti K."/>
            <person name="Hainaut M."/>
            <person name="Henrissat B."/>
            <person name="Grigoriev I.V."/>
            <person name="Spatafora J.W."/>
            <person name="Aime M.C."/>
        </authorList>
    </citation>
    <scope>NUCLEOTIDE SEQUENCE [LARGE SCALE GENOMIC DNA]</scope>
    <source>
        <strain evidence="7 8">MCA 4186</strain>
    </source>
</reference>
<dbReference type="InterPro" id="IPR016166">
    <property type="entry name" value="FAD-bd_PCMH"/>
</dbReference>
<evidence type="ECO:0000256" key="5">
    <source>
        <dbReference type="SAM" id="SignalP"/>
    </source>
</evidence>
<dbReference type="InterPro" id="IPR016169">
    <property type="entry name" value="FAD-bd_PCMH_sub2"/>
</dbReference>
<dbReference type="Gene3D" id="3.30.465.10">
    <property type="match status" value="1"/>
</dbReference>
<dbReference type="Pfam" id="PF01565">
    <property type="entry name" value="FAD_binding_4"/>
    <property type="match status" value="1"/>
</dbReference>